<dbReference type="Pfam" id="PF01061">
    <property type="entry name" value="ABC2_membrane"/>
    <property type="match status" value="1"/>
</dbReference>
<dbReference type="PIRSF" id="PIRSF006648">
    <property type="entry name" value="DrrB"/>
    <property type="match status" value="1"/>
</dbReference>
<evidence type="ECO:0000256" key="3">
    <source>
        <dbReference type="ARBA" id="ARBA00022989"/>
    </source>
</evidence>
<evidence type="ECO:0000313" key="9">
    <source>
        <dbReference type="Proteomes" id="UP000682202"/>
    </source>
</evidence>
<dbReference type="GO" id="GO:0043190">
    <property type="term" value="C:ATP-binding cassette (ABC) transporter complex"/>
    <property type="evidence" value="ECO:0007669"/>
    <property type="project" value="InterPro"/>
</dbReference>
<keyword evidence="3 6" id="KW-1133">Transmembrane helix</keyword>
<dbReference type="InterPro" id="IPR047817">
    <property type="entry name" value="ABC2_TM_bact-type"/>
</dbReference>
<dbReference type="Proteomes" id="UP000682202">
    <property type="component" value="Chromosome"/>
</dbReference>
<reference evidence="8" key="1">
    <citation type="submission" date="2019-12" db="EMBL/GenBank/DDBJ databases">
        <title>Mycobacterium spongiae sp. nov.</title>
        <authorList>
            <person name="Stinear T."/>
        </authorList>
    </citation>
    <scope>NUCLEOTIDE SEQUENCE</scope>
    <source>
        <strain evidence="8">FSD4b-SM</strain>
    </source>
</reference>
<comment type="subcellular location">
    <subcellularLocation>
        <location evidence="6">Cell membrane</location>
        <topology evidence="6">Multi-pass membrane protein</topology>
    </subcellularLocation>
    <subcellularLocation>
        <location evidence="1">Membrane</location>
        <topology evidence="1">Multi-pass membrane protein</topology>
    </subcellularLocation>
</comment>
<proteinExistence type="inferred from homology"/>
<feature type="transmembrane region" description="Helical" evidence="6">
    <location>
        <begin position="44"/>
        <end position="65"/>
    </location>
</feature>
<dbReference type="InterPro" id="IPR004377">
    <property type="entry name" value="ABC_transpt_DrrB/DrrC"/>
</dbReference>
<sequence>MTATIQEAGLRQVRWQHPENSLRLLVPQTLVLTRRILTRWGRDVVTVVESLVLPILFLLTMNIVFSRIAYVATGQSAIYSIVPLIALGGGISGSAFVAIDLIRERSSGLLSRLWVLPVHRASSLLARVVAEAIRILITTLLMLGAGIMLGFRFQQGLVPSIVWVAVPVILSMAFATLVTTVALYTTNIIIVEAVEVVQVVAIFFSTGLLPVDQYPGWIQPIVAHQPVSYAVETMRGLSLGGPVAAPMIATLLWTAGIAAACAIPLALGYRRACMH</sequence>
<evidence type="ECO:0000256" key="5">
    <source>
        <dbReference type="ARBA" id="ARBA00023251"/>
    </source>
</evidence>
<dbReference type="NCBIfam" id="TIGR01248">
    <property type="entry name" value="drrC"/>
    <property type="match status" value="1"/>
</dbReference>
<dbReference type="InterPro" id="IPR052902">
    <property type="entry name" value="ABC-2_transporter"/>
</dbReference>
<dbReference type="GO" id="GO:1900753">
    <property type="term" value="P:doxorubicin transport"/>
    <property type="evidence" value="ECO:0007669"/>
    <property type="project" value="InterPro"/>
</dbReference>
<dbReference type="GO" id="GO:0046677">
    <property type="term" value="P:response to antibiotic"/>
    <property type="evidence" value="ECO:0007669"/>
    <property type="project" value="UniProtKB-KW"/>
</dbReference>
<feature type="transmembrane region" description="Helical" evidence="6">
    <location>
        <begin position="161"/>
        <end position="184"/>
    </location>
</feature>
<keyword evidence="5" id="KW-0046">Antibiotic resistance</keyword>
<feature type="transmembrane region" description="Helical" evidence="6">
    <location>
        <begin position="243"/>
        <end position="267"/>
    </location>
</feature>
<evidence type="ECO:0000256" key="1">
    <source>
        <dbReference type="ARBA" id="ARBA00004141"/>
    </source>
</evidence>
<keyword evidence="6" id="KW-1003">Cell membrane</keyword>
<dbReference type="InterPro" id="IPR005943">
    <property type="entry name" value="Daunbcin-R_C"/>
</dbReference>
<comment type="similarity">
    <text evidence="6">Belongs to the ABC-2 integral membrane protein family.</text>
</comment>
<dbReference type="EMBL" id="CP046600">
    <property type="protein sequence ID" value="QUR66892.1"/>
    <property type="molecule type" value="Genomic_DNA"/>
</dbReference>
<gene>
    <name evidence="8" type="ORF">F6B93_07130</name>
</gene>
<dbReference type="RefSeq" id="WP_211698459.1">
    <property type="nucleotide sequence ID" value="NZ_CP046600.1"/>
</dbReference>
<feature type="transmembrane region" description="Helical" evidence="6">
    <location>
        <begin position="77"/>
        <end position="103"/>
    </location>
</feature>
<dbReference type="GO" id="GO:0043215">
    <property type="term" value="P:daunorubicin transport"/>
    <property type="evidence" value="ECO:0007669"/>
    <property type="project" value="InterPro"/>
</dbReference>
<feature type="transmembrane region" description="Helical" evidence="6">
    <location>
        <begin position="124"/>
        <end position="149"/>
    </location>
</feature>
<dbReference type="PROSITE" id="PS51012">
    <property type="entry name" value="ABC_TM2"/>
    <property type="match status" value="1"/>
</dbReference>
<evidence type="ECO:0000256" key="6">
    <source>
        <dbReference type="RuleBase" id="RU361157"/>
    </source>
</evidence>
<organism evidence="8 9">
    <name type="scientific">Mycobacterium spongiae</name>
    <dbReference type="NCBI Taxonomy" id="886343"/>
    <lineage>
        <taxon>Bacteria</taxon>
        <taxon>Bacillati</taxon>
        <taxon>Actinomycetota</taxon>
        <taxon>Actinomycetes</taxon>
        <taxon>Mycobacteriales</taxon>
        <taxon>Mycobacteriaceae</taxon>
        <taxon>Mycobacterium</taxon>
    </lineage>
</organism>
<protein>
    <recommendedName>
        <fullName evidence="6">Transport permease protein</fullName>
    </recommendedName>
</protein>
<keyword evidence="9" id="KW-1185">Reference proteome</keyword>
<accession>A0A975JWC8</accession>
<dbReference type="KEGG" id="mspg:F6B93_07130"/>
<dbReference type="InterPro" id="IPR013525">
    <property type="entry name" value="ABC2_TM"/>
</dbReference>
<dbReference type="NCBIfam" id="TIGR00025">
    <property type="entry name" value="Mtu_efflux"/>
    <property type="match status" value="1"/>
</dbReference>
<dbReference type="PANTHER" id="PTHR43027">
    <property type="entry name" value="DOXORUBICIN RESISTANCE ABC TRANSPORTER PERMEASE PROTEIN DRRC-RELATED"/>
    <property type="match status" value="1"/>
</dbReference>
<feature type="domain" description="ABC transmembrane type-2" evidence="7">
    <location>
        <begin position="45"/>
        <end position="272"/>
    </location>
</feature>
<feature type="transmembrane region" description="Helical" evidence="6">
    <location>
        <begin position="189"/>
        <end position="209"/>
    </location>
</feature>
<evidence type="ECO:0000313" key="8">
    <source>
        <dbReference type="EMBL" id="QUR66892.1"/>
    </source>
</evidence>
<evidence type="ECO:0000259" key="7">
    <source>
        <dbReference type="PROSITE" id="PS51012"/>
    </source>
</evidence>
<dbReference type="PANTHER" id="PTHR43027:SF1">
    <property type="entry name" value="DOXORUBICIN RESISTANCE ABC TRANSPORTER PERMEASE PROTEIN DRRC-RELATED"/>
    <property type="match status" value="1"/>
</dbReference>
<dbReference type="GO" id="GO:0140359">
    <property type="term" value="F:ABC-type transporter activity"/>
    <property type="evidence" value="ECO:0007669"/>
    <property type="project" value="InterPro"/>
</dbReference>
<keyword evidence="2 6" id="KW-0812">Transmembrane</keyword>
<keyword evidence="4 6" id="KW-0472">Membrane</keyword>
<dbReference type="InterPro" id="IPR000412">
    <property type="entry name" value="ABC_2_transport"/>
</dbReference>
<dbReference type="AlphaFoldDB" id="A0A975JWC8"/>
<name>A0A975JWC8_9MYCO</name>
<evidence type="ECO:0000256" key="4">
    <source>
        <dbReference type="ARBA" id="ARBA00023136"/>
    </source>
</evidence>
<keyword evidence="6" id="KW-0813">Transport</keyword>
<evidence type="ECO:0000256" key="2">
    <source>
        <dbReference type="ARBA" id="ARBA00022692"/>
    </source>
</evidence>